<reference evidence="2" key="1">
    <citation type="submission" date="2018-11" db="EMBL/GenBank/DDBJ databases">
        <authorList>
            <person name="Grassa J C."/>
        </authorList>
    </citation>
    <scope>NUCLEOTIDE SEQUENCE [LARGE SCALE GENOMIC DNA]</scope>
</reference>
<keyword evidence="3" id="KW-1185">Reference proteome</keyword>
<dbReference type="AlphaFoldDB" id="A0A803PRQ9"/>
<evidence type="ECO:0000259" key="1">
    <source>
        <dbReference type="PROSITE" id="PS50878"/>
    </source>
</evidence>
<dbReference type="EnsemblPlants" id="evm.model.05.751">
    <property type="protein sequence ID" value="cds.evm.model.05.751"/>
    <property type="gene ID" value="evm.TU.05.751"/>
</dbReference>
<evidence type="ECO:0000313" key="2">
    <source>
        <dbReference type="EnsemblPlants" id="cds.evm.model.05.751"/>
    </source>
</evidence>
<dbReference type="SUPFAM" id="SSF56672">
    <property type="entry name" value="DNA/RNA polymerases"/>
    <property type="match status" value="1"/>
</dbReference>
<dbReference type="PANTHER" id="PTHR33116:SF84">
    <property type="entry name" value="RNA-DIRECTED DNA POLYMERASE"/>
    <property type="match status" value="1"/>
</dbReference>
<dbReference type="PANTHER" id="PTHR33116">
    <property type="entry name" value="REVERSE TRANSCRIPTASE ZINC-BINDING DOMAIN-CONTAINING PROTEIN-RELATED-RELATED"/>
    <property type="match status" value="1"/>
</dbReference>
<name>A0A803PRQ9_CANSA</name>
<protein>
    <recommendedName>
        <fullName evidence="1">Reverse transcriptase domain-containing protein</fullName>
    </recommendedName>
</protein>
<dbReference type="Proteomes" id="UP000596661">
    <property type="component" value="Chromosome 5"/>
</dbReference>
<dbReference type="Gramene" id="evm.model.05.751">
    <property type="protein sequence ID" value="cds.evm.model.05.751"/>
    <property type="gene ID" value="evm.TU.05.751"/>
</dbReference>
<evidence type="ECO:0000313" key="3">
    <source>
        <dbReference type="Proteomes" id="UP000596661"/>
    </source>
</evidence>
<dbReference type="InterPro" id="IPR043502">
    <property type="entry name" value="DNA/RNA_pol_sf"/>
</dbReference>
<accession>A0A803PRQ9</accession>
<sequence>MVTVTKDIEDLILEVSETVGGQSDEDLLKGYTRKNVSARCIMKIDLSKAYDTVDWNFVEDLLRLLCFPSRFINWIMTCLKGTSYHLLLNGRIQGSFKGKKGHRQGDPMSPLLFVLVMEYLTRLLSSYSSKKGFGFHPLCKHLRLTNLCFADDLVIFCKGNINSVRLIFEAFSKFCNDTGLSTNSSKSQIYFGGVREEIKALILDIVKIEEGGFPLKYLGVQLRPTKWKASDCGIILDKLNRNLNCWASRNLSFAGRAQLIHSVLLGIRNYWMSIFIIPSKITAAIDKSCRDFLWGRSGNKSKLHRASWEKVCLPKKLGGVGFRE</sequence>
<proteinExistence type="predicted"/>
<organism evidence="2 3">
    <name type="scientific">Cannabis sativa</name>
    <name type="common">Hemp</name>
    <name type="synonym">Marijuana</name>
    <dbReference type="NCBI Taxonomy" id="3483"/>
    <lineage>
        <taxon>Eukaryota</taxon>
        <taxon>Viridiplantae</taxon>
        <taxon>Streptophyta</taxon>
        <taxon>Embryophyta</taxon>
        <taxon>Tracheophyta</taxon>
        <taxon>Spermatophyta</taxon>
        <taxon>Magnoliopsida</taxon>
        <taxon>eudicotyledons</taxon>
        <taxon>Gunneridae</taxon>
        <taxon>Pentapetalae</taxon>
        <taxon>rosids</taxon>
        <taxon>fabids</taxon>
        <taxon>Rosales</taxon>
        <taxon>Cannabaceae</taxon>
        <taxon>Cannabis</taxon>
    </lineage>
</organism>
<dbReference type="PROSITE" id="PS50878">
    <property type="entry name" value="RT_POL"/>
    <property type="match status" value="1"/>
</dbReference>
<reference evidence="2" key="2">
    <citation type="submission" date="2021-03" db="UniProtKB">
        <authorList>
            <consortium name="EnsemblPlants"/>
        </authorList>
    </citation>
    <scope>IDENTIFICATION</scope>
</reference>
<dbReference type="EMBL" id="UZAU01000451">
    <property type="status" value="NOT_ANNOTATED_CDS"/>
    <property type="molecule type" value="Genomic_DNA"/>
</dbReference>
<feature type="domain" description="Reverse transcriptase" evidence="1">
    <location>
        <begin position="1"/>
        <end position="222"/>
    </location>
</feature>
<dbReference type="InterPro" id="IPR000477">
    <property type="entry name" value="RT_dom"/>
</dbReference>
<dbReference type="Pfam" id="PF00078">
    <property type="entry name" value="RVT_1"/>
    <property type="match status" value="1"/>
</dbReference>